<name>A0A1F8D2Q1_9BACT</name>
<dbReference type="InterPro" id="IPR041049">
    <property type="entry name" value="DUF5615"/>
</dbReference>
<feature type="domain" description="DUF5615" evidence="1">
    <location>
        <begin position="15"/>
        <end position="107"/>
    </location>
</feature>
<reference evidence="2 3" key="1">
    <citation type="journal article" date="2016" name="Nat. Commun.">
        <title>Thousands of microbial genomes shed light on interconnected biogeochemical processes in an aquifer system.</title>
        <authorList>
            <person name="Anantharaman K."/>
            <person name="Brown C.T."/>
            <person name="Hug L.A."/>
            <person name="Sharon I."/>
            <person name="Castelle C.J."/>
            <person name="Probst A.J."/>
            <person name="Thomas B.C."/>
            <person name="Singh A."/>
            <person name="Wilkins M.J."/>
            <person name="Karaoz U."/>
            <person name="Brodie E.L."/>
            <person name="Williams K.H."/>
            <person name="Hubbard S.S."/>
            <person name="Banfield J.F."/>
        </authorList>
    </citation>
    <scope>NUCLEOTIDE SEQUENCE [LARGE SCALE GENOMIC DNA]</scope>
</reference>
<sequence>MRGNKPKQKKSPKFRLVLDSAFAKPETFEKLKKKAVVKHIRHDFNLSRQAEDEQIYNLAVKNGMFVVTMDFKDFRKLVRRNAPGIFALHSGLSNEEIDTVLSNFISGKNPQDYYGKAIKVK</sequence>
<protein>
    <recommendedName>
        <fullName evidence="1">DUF5615 domain-containing protein</fullName>
    </recommendedName>
</protein>
<evidence type="ECO:0000313" key="2">
    <source>
        <dbReference type="EMBL" id="OGM82646.1"/>
    </source>
</evidence>
<organism evidence="2 3">
    <name type="scientific">Candidatus Woesebacteria bacterium RIFOXYB1_FULL_47_31</name>
    <dbReference type="NCBI Taxonomy" id="1802542"/>
    <lineage>
        <taxon>Bacteria</taxon>
        <taxon>Candidatus Woeseibacteriota</taxon>
    </lineage>
</organism>
<dbReference type="Pfam" id="PF18480">
    <property type="entry name" value="DUF5615"/>
    <property type="match status" value="1"/>
</dbReference>
<gene>
    <name evidence="2" type="ORF">A2376_00810</name>
</gene>
<accession>A0A1F8D2Q1</accession>
<dbReference type="Proteomes" id="UP000178330">
    <property type="component" value="Unassembled WGS sequence"/>
</dbReference>
<evidence type="ECO:0000259" key="1">
    <source>
        <dbReference type="Pfam" id="PF18480"/>
    </source>
</evidence>
<comment type="caution">
    <text evidence="2">The sequence shown here is derived from an EMBL/GenBank/DDBJ whole genome shotgun (WGS) entry which is preliminary data.</text>
</comment>
<dbReference type="EMBL" id="MGIC01000036">
    <property type="protein sequence ID" value="OGM82646.1"/>
    <property type="molecule type" value="Genomic_DNA"/>
</dbReference>
<dbReference type="AlphaFoldDB" id="A0A1F8D2Q1"/>
<evidence type="ECO:0000313" key="3">
    <source>
        <dbReference type="Proteomes" id="UP000178330"/>
    </source>
</evidence>
<proteinExistence type="predicted"/>